<keyword evidence="3" id="KW-1185">Reference proteome</keyword>
<accession>A0A075AJB4</accession>
<evidence type="ECO:0000313" key="3">
    <source>
        <dbReference type="Proteomes" id="UP000054324"/>
    </source>
</evidence>
<sequence>METKDGKCPAGYQCCEKQIDAKNYLKAGTATARMEQLTGLFKLTSQHVRGELCELKAGNLLTQNLTTRPEIVKLLKRHCASSNREKQKRVVFPKESEATTLSITKLPHPAHPAFSSYGCPTMQPMEAATPSKAAKQGKPDHTSSRRARMDR</sequence>
<dbReference type="EMBL" id="KL596628">
    <property type="protein sequence ID" value="KER33089.1"/>
    <property type="molecule type" value="Genomic_DNA"/>
</dbReference>
<organism evidence="2 3">
    <name type="scientific">Opisthorchis viverrini</name>
    <name type="common">Southeast Asian liver fluke</name>
    <dbReference type="NCBI Taxonomy" id="6198"/>
    <lineage>
        <taxon>Eukaryota</taxon>
        <taxon>Metazoa</taxon>
        <taxon>Spiralia</taxon>
        <taxon>Lophotrochozoa</taxon>
        <taxon>Platyhelminthes</taxon>
        <taxon>Trematoda</taxon>
        <taxon>Digenea</taxon>
        <taxon>Opisthorchiida</taxon>
        <taxon>Opisthorchiata</taxon>
        <taxon>Opisthorchiidae</taxon>
        <taxon>Opisthorchis</taxon>
    </lineage>
</organism>
<dbReference type="GeneID" id="20315175"/>
<evidence type="ECO:0000313" key="2">
    <source>
        <dbReference type="EMBL" id="KER33089.1"/>
    </source>
</evidence>
<protein>
    <submittedName>
        <fullName evidence="2">Uncharacterized protein</fullName>
    </submittedName>
</protein>
<feature type="region of interest" description="Disordered" evidence="1">
    <location>
        <begin position="105"/>
        <end position="151"/>
    </location>
</feature>
<dbReference type="RefSeq" id="XP_009163166.1">
    <property type="nucleotide sequence ID" value="XM_009164902.1"/>
</dbReference>
<reference evidence="2 3" key="1">
    <citation type="submission" date="2013-11" db="EMBL/GenBank/DDBJ databases">
        <title>Opisthorchis viverrini - life in the bile duct.</title>
        <authorList>
            <person name="Young N.D."/>
            <person name="Nagarajan N."/>
            <person name="Lin S.J."/>
            <person name="Korhonen P.K."/>
            <person name="Jex A.R."/>
            <person name="Hall R.S."/>
            <person name="Safavi-Hemami H."/>
            <person name="Kaewkong W."/>
            <person name="Bertrand D."/>
            <person name="Gao S."/>
            <person name="Seet Q."/>
            <person name="Wongkham S."/>
            <person name="Teh B.T."/>
            <person name="Wongkham C."/>
            <person name="Intapan P.M."/>
            <person name="Maleewong W."/>
            <person name="Yang X."/>
            <person name="Hu M."/>
            <person name="Wang Z."/>
            <person name="Hofmann A."/>
            <person name="Sternberg P.W."/>
            <person name="Tan P."/>
            <person name="Wang J."/>
            <person name="Gasser R.B."/>
        </authorList>
    </citation>
    <scope>NUCLEOTIDE SEQUENCE [LARGE SCALE GENOMIC DNA]</scope>
</reference>
<name>A0A075AJB4_OPIVI</name>
<dbReference type="KEGG" id="ovi:T265_00987"/>
<proteinExistence type="predicted"/>
<dbReference type="CTD" id="20315175"/>
<dbReference type="Proteomes" id="UP000054324">
    <property type="component" value="Unassembled WGS sequence"/>
</dbReference>
<evidence type="ECO:0000256" key="1">
    <source>
        <dbReference type="SAM" id="MobiDB-lite"/>
    </source>
</evidence>
<dbReference type="AlphaFoldDB" id="A0A075AJB4"/>
<feature type="compositionally biased region" description="Basic and acidic residues" evidence="1">
    <location>
        <begin position="137"/>
        <end position="151"/>
    </location>
</feature>
<gene>
    <name evidence="2" type="ORF">T265_00987</name>
</gene>